<gene>
    <name evidence="1" type="ORF">LCGC14_1181400</name>
</gene>
<organism evidence="1">
    <name type="scientific">marine sediment metagenome</name>
    <dbReference type="NCBI Taxonomy" id="412755"/>
    <lineage>
        <taxon>unclassified sequences</taxon>
        <taxon>metagenomes</taxon>
        <taxon>ecological metagenomes</taxon>
    </lineage>
</organism>
<proteinExistence type="predicted"/>
<accession>A0A0F9P4X9</accession>
<name>A0A0F9P4X9_9ZZZZ</name>
<comment type="caution">
    <text evidence="1">The sequence shown here is derived from an EMBL/GenBank/DDBJ whole genome shotgun (WGS) entry which is preliminary data.</text>
</comment>
<sequence length="92" mass="10821">MPEDETQPEKDERGVYERDGNLYRDIEIPAQDGTTYIQTRSVARTLEEAKAKKWDFWFSDELGWYIKGFKWEKDRDVESIMADNSMGRPGPV</sequence>
<evidence type="ECO:0000313" key="1">
    <source>
        <dbReference type="EMBL" id="KKM96120.1"/>
    </source>
</evidence>
<dbReference type="AlphaFoldDB" id="A0A0F9P4X9"/>
<protein>
    <submittedName>
        <fullName evidence="1">Uncharacterized protein</fullName>
    </submittedName>
</protein>
<reference evidence="1" key="1">
    <citation type="journal article" date="2015" name="Nature">
        <title>Complex archaea that bridge the gap between prokaryotes and eukaryotes.</title>
        <authorList>
            <person name="Spang A."/>
            <person name="Saw J.H."/>
            <person name="Jorgensen S.L."/>
            <person name="Zaremba-Niedzwiedzka K."/>
            <person name="Martijn J."/>
            <person name="Lind A.E."/>
            <person name="van Eijk R."/>
            <person name="Schleper C."/>
            <person name="Guy L."/>
            <person name="Ettema T.J."/>
        </authorList>
    </citation>
    <scope>NUCLEOTIDE SEQUENCE</scope>
</reference>
<dbReference type="EMBL" id="LAZR01005922">
    <property type="protein sequence ID" value="KKM96120.1"/>
    <property type="molecule type" value="Genomic_DNA"/>
</dbReference>